<evidence type="ECO:0000256" key="1">
    <source>
        <dbReference type="ARBA" id="ARBA00004141"/>
    </source>
</evidence>
<evidence type="ECO:0000256" key="5">
    <source>
        <dbReference type="SAM" id="Phobius"/>
    </source>
</evidence>
<feature type="transmembrane region" description="Helical" evidence="5">
    <location>
        <begin position="166"/>
        <end position="186"/>
    </location>
</feature>
<dbReference type="Proteomes" id="UP000249135">
    <property type="component" value="Unassembled WGS sequence"/>
</dbReference>
<dbReference type="PANTHER" id="PTHR23537">
    <property type="match status" value="1"/>
</dbReference>
<evidence type="ECO:0000256" key="4">
    <source>
        <dbReference type="ARBA" id="ARBA00023136"/>
    </source>
</evidence>
<dbReference type="InterPro" id="IPR001958">
    <property type="entry name" value="Tet-R_TetA/multi-R_MdtG-like"/>
</dbReference>
<dbReference type="GO" id="GO:0005886">
    <property type="term" value="C:plasma membrane"/>
    <property type="evidence" value="ECO:0007669"/>
    <property type="project" value="TreeGrafter"/>
</dbReference>
<dbReference type="SUPFAM" id="SSF103473">
    <property type="entry name" value="MFS general substrate transporter"/>
    <property type="match status" value="1"/>
</dbReference>
<dbReference type="PRINTS" id="PR01035">
    <property type="entry name" value="TCRTETA"/>
</dbReference>
<feature type="transmembrane region" description="Helical" evidence="5">
    <location>
        <begin position="336"/>
        <end position="361"/>
    </location>
</feature>
<feature type="transmembrane region" description="Helical" evidence="5">
    <location>
        <begin position="367"/>
        <end position="389"/>
    </location>
</feature>
<dbReference type="InterPro" id="IPR010645">
    <property type="entry name" value="MFS_4"/>
</dbReference>
<feature type="transmembrane region" description="Helical" evidence="5">
    <location>
        <begin position="84"/>
        <end position="103"/>
    </location>
</feature>
<protein>
    <submittedName>
        <fullName evidence="6">MFS transporter</fullName>
    </submittedName>
</protein>
<feature type="transmembrane region" description="Helical" evidence="5">
    <location>
        <begin position="53"/>
        <end position="72"/>
    </location>
</feature>
<dbReference type="AlphaFoldDB" id="A0A2W5PVD9"/>
<keyword evidence="3 5" id="KW-1133">Transmembrane helix</keyword>
<proteinExistence type="predicted"/>
<dbReference type="CDD" id="cd06180">
    <property type="entry name" value="MFS_YjiJ"/>
    <property type="match status" value="1"/>
</dbReference>
<keyword evidence="2 5" id="KW-0812">Transmembrane</keyword>
<gene>
    <name evidence="6" type="ORF">DI563_20065</name>
</gene>
<reference evidence="6 7" key="1">
    <citation type="submission" date="2017-08" db="EMBL/GenBank/DDBJ databases">
        <title>Infants hospitalized years apart are colonized by the same room-sourced microbial strains.</title>
        <authorList>
            <person name="Brooks B."/>
            <person name="Olm M.R."/>
            <person name="Firek B.A."/>
            <person name="Baker R."/>
            <person name="Thomas B.C."/>
            <person name="Morowitz M.J."/>
            <person name="Banfield J.F."/>
        </authorList>
    </citation>
    <scope>NUCLEOTIDE SEQUENCE [LARGE SCALE GENOMIC DNA]</scope>
    <source>
        <strain evidence="6">S2_005_003_R2_41</strain>
    </source>
</reference>
<keyword evidence="4 5" id="KW-0472">Membrane</keyword>
<dbReference type="PANTHER" id="PTHR23537:SF1">
    <property type="entry name" value="SUGAR TRANSPORTER"/>
    <property type="match status" value="1"/>
</dbReference>
<evidence type="ECO:0000256" key="2">
    <source>
        <dbReference type="ARBA" id="ARBA00022692"/>
    </source>
</evidence>
<dbReference type="InterPro" id="IPR036259">
    <property type="entry name" value="MFS_trans_sf"/>
</dbReference>
<dbReference type="EMBL" id="QFPP01000311">
    <property type="protein sequence ID" value="PZQ68854.1"/>
    <property type="molecule type" value="Genomic_DNA"/>
</dbReference>
<dbReference type="GO" id="GO:0022857">
    <property type="term" value="F:transmembrane transporter activity"/>
    <property type="evidence" value="ECO:0007669"/>
    <property type="project" value="InterPro"/>
</dbReference>
<feature type="transmembrane region" description="Helical" evidence="5">
    <location>
        <begin position="218"/>
        <end position="241"/>
    </location>
</feature>
<evidence type="ECO:0000256" key="3">
    <source>
        <dbReference type="ARBA" id="ARBA00022989"/>
    </source>
</evidence>
<accession>A0A2W5PVD9</accession>
<feature type="transmembrane region" description="Helical" evidence="5">
    <location>
        <begin position="12"/>
        <end position="33"/>
    </location>
</feature>
<sequence length="397" mass="40801">MSDIGYEPRGGWRAALACMVALAVAMGLGRFAFTPMLPVMLHEGKLNLEGGGVLASLNYLGYFVGALSCAAIRMAAPRIVRGGLVATALLLLGMGLLHGFAAWGALRTAAGVVSAWTFVFASGWGLRRLAETGSPALGGVIYTGPGIGIAATGLLGGLAGRWGSDAAWVGFGLVALVLTAGIWRIFDDGGHAGVPGSPPPTAATPPAPSAHDRSDARWLVLLYGLAGFGYIITATFLPVIARQALPGSPWPDLFWPLFGLAVIPGALIGARAPTHWDNRLLLAAGYALQALGVLLSVAWPTIGGFALGSLLLGMPFTAITLFAMRDARRLRGNAAAGLIGYATASYGIGQIVGPLLAAPLAHRTGSFSVPLLVAAGALALGALLFLAVWRQARARRR</sequence>
<evidence type="ECO:0000313" key="7">
    <source>
        <dbReference type="Proteomes" id="UP000249135"/>
    </source>
</evidence>
<dbReference type="Pfam" id="PF06779">
    <property type="entry name" value="MFS_4"/>
    <property type="match status" value="1"/>
</dbReference>
<feature type="transmembrane region" description="Helical" evidence="5">
    <location>
        <begin position="253"/>
        <end position="273"/>
    </location>
</feature>
<comment type="caution">
    <text evidence="6">The sequence shown here is derived from an EMBL/GenBank/DDBJ whole genome shotgun (WGS) entry which is preliminary data.</text>
</comment>
<name>A0A2W5PVD9_VARPD</name>
<organism evidence="6 7">
    <name type="scientific">Variovorax paradoxus</name>
    <dbReference type="NCBI Taxonomy" id="34073"/>
    <lineage>
        <taxon>Bacteria</taxon>
        <taxon>Pseudomonadati</taxon>
        <taxon>Pseudomonadota</taxon>
        <taxon>Betaproteobacteria</taxon>
        <taxon>Burkholderiales</taxon>
        <taxon>Comamonadaceae</taxon>
        <taxon>Variovorax</taxon>
    </lineage>
</organism>
<comment type="subcellular location">
    <subcellularLocation>
        <location evidence="1">Membrane</location>
        <topology evidence="1">Multi-pass membrane protein</topology>
    </subcellularLocation>
</comment>
<feature type="transmembrane region" description="Helical" evidence="5">
    <location>
        <begin position="139"/>
        <end position="160"/>
    </location>
</feature>
<evidence type="ECO:0000313" key="6">
    <source>
        <dbReference type="EMBL" id="PZQ68854.1"/>
    </source>
</evidence>
<dbReference type="Gene3D" id="1.20.1250.20">
    <property type="entry name" value="MFS general substrate transporter like domains"/>
    <property type="match status" value="2"/>
</dbReference>